<gene>
    <name evidence="2" type="ORF">SAMN05421733_10573</name>
</gene>
<protein>
    <submittedName>
        <fullName evidence="2">Uncharacterized protein</fullName>
    </submittedName>
</protein>
<feature type="coiled-coil region" evidence="1">
    <location>
        <begin position="73"/>
        <end position="100"/>
    </location>
</feature>
<sequence>MNPEQILKAIQLSETLAVFQLDLCKKGVRTSIADQILAIAETQNMSVDDASIILKGQYDKAYVQYQEKHDKAVQAYDDCIAQHQNEISQLKRALNQSVSLALSKQGYIKAYKLKQHEQLNTLKNSGLSQDQINAVTALQTPLDEKGIDAEIQQLEQQAKEQQDRIDTIYQTAKSIQLNILFGNTINALDVSTI</sequence>
<evidence type="ECO:0000313" key="3">
    <source>
        <dbReference type="Proteomes" id="UP000242501"/>
    </source>
</evidence>
<reference evidence="3" key="1">
    <citation type="submission" date="2016-09" db="EMBL/GenBank/DDBJ databases">
        <authorList>
            <person name="Varghese N."/>
            <person name="Submissions S."/>
        </authorList>
    </citation>
    <scope>NUCLEOTIDE SEQUENCE [LARGE SCALE GENOMIC DNA]</scope>
    <source>
        <strain evidence="3">ANC 4422</strain>
    </source>
</reference>
<dbReference type="STRING" id="1219383.SAMN05421733_10573"/>
<keyword evidence="1" id="KW-0175">Coiled coil</keyword>
<evidence type="ECO:0000256" key="1">
    <source>
        <dbReference type="SAM" id="Coils"/>
    </source>
</evidence>
<keyword evidence="3" id="KW-1185">Reference proteome</keyword>
<dbReference type="EMBL" id="FMYL01000005">
    <property type="protein sequence ID" value="SDB92407.1"/>
    <property type="molecule type" value="Genomic_DNA"/>
</dbReference>
<dbReference type="RefSeq" id="WP_092747810.1">
    <property type="nucleotide sequence ID" value="NZ_FMYL01000005.1"/>
</dbReference>
<feature type="coiled-coil region" evidence="1">
    <location>
        <begin position="144"/>
        <end position="171"/>
    </location>
</feature>
<proteinExistence type="predicted"/>
<organism evidence="2 3">
    <name type="scientific">Acinetobacter boissieri</name>
    <dbReference type="NCBI Taxonomy" id="1219383"/>
    <lineage>
        <taxon>Bacteria</taxon>
        <taxon>Pseudomonadati</taxon>
        <taxon>Pseudomonadota</taxon>
        <taxon>Gammaproteobacteria</taxon>
        <taxon>Moraxellales</taxon>
        <taxon>Moraxellaceae</taxon>
        <taxon>Acinetobacter</taxon>
    </lineage>
</organism>
<dbReference type="AlphaFoldDB" id="A0A1G6HDL7"/>
<evidence type="ECO:0000313" key="2">
    <source>
        <dbReference type="EMBL" id="SDB92407.1"/>
    </source>
</evidence>
<dbReference type="Proteomes" id="UP000242501">
    <property type="component" value="Unassembled WGS sequence"/>
</dbReference>
<accession>A0A1G6HDL7</accession>
<name>A0A1G6HDL7_9GAMM</name>